<name>A0ABW2B8C5_9RHOB</name>
<evidence type="ECO:0000256" key="1">
    <source>
        <dbReference type="ARBA" id="ARBA00022630"/>
    </source>
</evidence>
<organism evidence="3 4">
    <name type="scientific">Sulfitobacter porphyrae</name>
    <dbReference type="NCBI Taxonomy" id="1246864"/>
    <lineage>
        <taxon>Bacteria</taxon>
        <taxon>Pseudomonadati</taxon>
        <taxon>Pseudomonadota</taxon>
        <taxon>Alphaproteobacteria</taxon>
        <taxon>Rhodobacterales</taxon>
        <taxon>Roseobacteraceae</taxon>
        <taxon>Sulfitobacter</taxon>
    </lineage>
</organism>
<sequence length="150" mass="17400">MTLDDRNPDRTDILHEYFIGFDRFGEFLTACRDVIPASYQEFLNVTLRYVAQDDQSMLSYAKVPRIAAVMSFSQEMTIRGEADMARMTRDLIDRIAAIDGAYYLPYRPHATIAQLSQTYENAVRFSRAKRDLDPDLVLRNNLWDSYLGQL</sequence>
<reference evidence="4" key="1">
    <citation type="journal article" date="2019" name="Int. J. Syst. Evol. Microbiol.">
        <title>The Global Catalogue of Microorganisms (GCM) 10K type strain sequencing project: providing services to taxonomists for standard genome sequencing and annotation.</title>
        <authorList>
            <consortium name="The Broad Institute Genomics Platform"/>
            <consortium name="The Broad Institute Genome Sequencing Center for Infectious Disease"/>
            <person name="Wu L."/>
            <person name="Ma J."/>
        </authorList>
    </citation>
    <scope>NUCLEOTIDE SEQUENCE [LARGE SCALE GENOMIC DNA]</scope>
    <source>
        <strain evidence="4">CCUG 66188</strain>
    </source>
</reference>
<evidence type="ECO:0000256" key="2">
    <source>
        <dbReference type="ARBA" id="ARBA00022827"/>
    </source>
</evidence>
<comment type="caution">
    <text evidence="3">The sequence shown here is derived from an EMBL/GenBank/DDBJ whole genome shotgun (WGS) entry which is preliminary data.</text>
</comment>
<evidence type="ECO:0000313" key="4">
    <source>
        <dbReference type="Proteomes" id="UP001596353"/>
    </source>
</evidence>
<keyword evidence="4" id="KW-1185">Reference proteome</keyword>
<accession>A0ABW2B8C5</accession>
<dbReference type="InterPro" id="IPR016164">
    <property type="entry name" value="FAD-linked_Oxase-like_C"/>
</dbReference>
<protein>
    <submittedName>
        <fullName evidence="3">Uncharacterized protein</fullName>
    </submittedName>
</protein>
<dbReference type="EMBL" id="JBHSWG010000003">
    <property type="protein sequence ID" value="MFC6761944.1"/>
    <property type="molecule type" value="Genomic_DNA"/>
</dbReference>
<keyword evidence="1" id="KW-0285">Flavoprotein</keyword>
<evidence type="ECO:0000313" key="3">
    <source>
        <dbReference type="EMBL" id="MFC6761944.1"/>
    </source>
</evidence>
<keyword evidence="2" id="KW-0274">FAD</keyword>
<gene>
    <name evidence="3" type="ORF">ACFQFQ_24535</name>
</gene>
<proteinExistence type="predicted"/>
<dbReference type="SUPFAM" id="SSF55103">
    <property type="entry name" value="FAD-linked oxidases, C-terminal domain"/>
    <property type="match status" value="1"/>
</dbReference>
<dbReference type="Proteomes" id="UP001596353">
    <property type="component" value="Unassembled WGS sequence"/>
</dbReference>